<dbReference type="NCBIfam" id="TIGR01093">
    <property type="entry name" value="aroD"/>
    <property type="match status" value="1"/>
</dbReference>
<dbReference type="PANTHER" id="PTHR43699">
    <property type="entry name" value="3-DEHYDROQUINATE DEHYDRATASE"/>
    <property type="match status" value="1"/>
</dbReference>
<dbReference type="EMBL" id="JBHLVN010000074">
    <property type="protein sequence ID" value="MFC0298381.1"/>
    <property type="molecule type" value="Genomic_DNA"/>
</dbReference>
<feature type="binding site" evidence="5">
    <location>
        <position position="234"/>
    </location>
    <ligand>
        <name>3-dehydroquinate</name>
        <dbReference type="ChEBI" id="CHEBI:32364"/>
    </ligand>
</feature>
<dbReference type="InterPro" id="IPR050146">
    <property type="entry name" value="Type-I_3-dehydroquinase"/>
</dbReference>
<dbReference type="SUPFAM" id="SSF51569">
    <property type="entry name" value="Aldolase"/>
    <property type="match status" value="1"/>
</dbReference>
<feature type="binding site" evidence="5">
    <location>
        <position position="215"/>
    </location>
    <ligand>
        <name>3-dehydroquinate</name>
        <dbReference type="ChEBI" id="CHEBI:32364"/>
    </ligand>
</feature>
<keyword evidence="7" id="KW-1185">Reference proteome</keyword>
<dbReference type="Proteomes" id="UP001589785">
    <property type="component" value="Unassembled WGS sequence"/>
</dbReference>
<protein>
    <recommendedName>
        <fullName evidence="5">3-dehydroquinate dehydratase</fullName>
        <shortName evidence="5">3-dehydroquinase</shortName>
        <ecNumber evidence="5">4.2.1.10</ecNumber>
    </recommendedName>
    <alternativeName>
        <fullName evidence="5">Type I DHQase</fullName>
    </alternativeName>
    <alternativeName>
        <fullName evidence="5">Type I dehydroquinase</fullName>
        <shortName evidence="5">DHQ1</shortName>
    </alternativeName>
</protein>
<dbReference type="InterPro" id="IPR001381">
    <property type="entry name" value="DHquinase_I"/>
</dbReference>
<comment type="similarity">
    <text evidence="5">Belongs to the type-I 3-dehydroquinase family.</text>
</comment>
<keyword evidence="3 5" id="KW-0456">Lyase</keyword>
<evidence type="ECO:0000256" key="4">
    <source>
        <dbReference type="ARBA" id="ARBA00023270"/>
    </source>
</evidence>
<gene>
    <name evidence="5 6" type="primary">aroD</name>
    <name evidence="6" type="ORF">ACFFHQ_13305</name>
</gene>
<dbReference type="RefSeq" id="WP_066234869.1">
    <property type="nucleotide sequence ID" value="NZ_JBHLVN010000074.1"/>
</dbReference>
<dbReference type="PANTHER" id="PTHR43699:SF1">
    <property type="entry name" value="3-DEHYDROQUINATE DEHYDRATASE"/>
    <property type="match status" value="1"/>
</dbReference>
<organism evidence="6 7">
    <name type="scientific">Geobacillus jurassicus</name>
    <dbReference type="NCBI Taxonomy" id="235932"/>
    <lineage>
        <taxon>Bacteria</taxon>
        <taxon>Bacillati</taxon>
        <taxon>Bacillota</taxon>
        <taxon>Bacilli</taxon>
        <taxon>Bacillales</taxon>
        <taxon>Anoxybacillaceae</taxon>
        <taxon>Geobacillus</taxon>
    </lineage>
</organism>
<evidence type="ECO:0000313" key="6">
    <source>
        <dbReference type="EMBL" id="MFC0298381.1"/>
    </source>
</evidence>
<keyword evidence="2 5" id="KW-0057">Aromatic amino acid biosynthesis</keyword>
<evidence type="ECO:0000256" key="5">
    <source>
        <dbReference type="HAMAP-Rule" id="MF_00214"/>
    </source>
</evidence>
<evidence type="ECO:0000256" key="1">
    <source>
        <dbReference type="ARBA" id="ARBA00001864"/>
    </source>
</evidence>
<comment type="catalytic activity">
    <reaction evidence="1 5">
        <text>3-dehydroquinate = 3-dehydroshikimate + H2O</text>
        <dbReference type="Rhea" id="RHEA:21096"/>
        <dbReference type="ChEBI" id="CHEBI:15377"/>
        <dbReference type="ChEBI" id="CHEBI:16630"/>
        <dbReference type="ChEBI" id="CHEBI:32364"/>
        <dbReference type="EC" id="4.2.1.10"/>
    </reaction>
</comment>
<comment type="caution">
    <text evidence="5">Lacks conserved residue(s) required for the propagation of feature annotation.</text>
</comment>
<evidence type="ECO:0000256" key="3">
    <source>
        <dbReference type="ARBA" id="ARBA00023239"/>
    </source>
</evidence>
<comment type="caution">
    <text evidence="6">The sequence shown here is derived from an EMBL/GenBank/DDBJ whole genome shotgun (WGS) entry which is preliminary data.</text>
</comment>
<dbReference type="GO" id="GO:0003855">
    <property type="term" value="F:3-dehydroquinate dehydratase activity"/>
    <property type="evidence" value="ECO:0007669"/>
    <property type="project" value="UniProtKB-EC"/>
</dbReference>
<feature type="active site" description="Schiff-base intermediate with substrate" evidence="5">
    <location>
        <position position="173"/>
    </location>
</feature>
<feature type="active site" description="Proton donor/acceptor" evidence="5">
    <location>
        <position position="146"/>
    </location>
</feature>
<keyword evidence="5" id="KW-0028">Amino-acid biosynthesis</keyword>
<dbReference type="Gene3D" id="3.20.20.70">
    <property type="entry name" value="Aldolase class I"/>
    <property type="match status" value="1"/>
</dbReference>
<dbReference type="EC" id="4.2.1.10" evidence="5"/>
<keyword evidence="4 5" id="KW-0704">Schiff base</keyword>
<dbReference type="HAMAP" id="MF_00214">
    <property type="entry name" value="AroD"/>
    <property type="match status" value="1"/>
</dbReference>
<name>A0ABV6GV68_9BACL</name>
<reference evidence="6 7" key="1">
    <citation type="submission" date="2024-09" db="EMBL/GenBank/DDBJ databases">
        <authorList>
            <person name="Sun Q."/>
            <person name="Mori K."/>
        </authorList>
    </citation>
    <scope>NUCLEOTIDE SEQUENCE [LARGE SCALE GENOMIC DNA]</scope>
    <source>
        <strain evidence="6 7">CCM 7224</strain>
    </source>
</reference>
<dbReference type="InterPro" id="IPR013785">
    <property type="entry name" value="Aldolase_TIM"/>
</dbReference>
<comment type="subunit">
    <text evidence="5">Homodimer.</text>
</comment>
<dbReference type="Pfam" id="PF01487">
    <property type="entry name" value="DHquinase_I"/>
    <property type="match status" value="1"/>
</dbReference>
<comment type="function">
    <text evidence="5">Involved in the third step of the chorismate pathway, which leads to the biosynthesis of aromatic amino acids. Catalyzes the cis-dehydration of 3-dehydroquinate (DHQ) and introduces the first double bond of the aromatic ring to yield 3-dehydroshikimate.</text>
</comment>
<comment type="pathway">
    <text evidence="5">Metabolic intermediate biosynthesis; chorismate biosynthesis; chorismate from D-erythrose 4-phosphate and phosphoenolpyruvate: step 3/7.</text>
</comment>
<dbReference type="CDD" id="cd00502">
    <property type="entry name" value="DHQase_I"/>
    <property type="match status" value="1"/>
</dbReference>
<evidence type="ECO:0000256" key="2">
    <source>
        <dbReference type="ARBA" id="ARBA00023141"/>
    </source>
</evidence>
<proteinExistence type="inferred from homology"/>
<evidence type="ECO:0000313" key="7">
    <source>
        <dbReference type="Proteomes" id="UP001589785"/>
    </source>
</evidence>
<accession>A0ABV6GV68</accession>
<feature type="binding site" evidence="5">
    <location>
        <begin position="49"/>
        <end position="51"/>
    </location>
    <ligand>
        <name>3-dehydroquinate</name>
        <dbReference type="ChEBI" id="CHEBI:32364"/>
    </ligand>
</feature>
<feature type="binding site" evidence="5">
    <location>
        <position position="85"/>
    </location>
    <ligand>
        <name>3-dehydroquinate</name>
        <dbReference type="ChEBI" id="CHEBI:32364"/>
    </ligand>
</feature>
<feature type="binding site" evidence="5">
    <location>
        <position position="238"/>
    </location>
    <ligand>
        <name>3-dehydroquinate</name>
        <dbReference type="ChEBI" id="CHEBI:32364"/>
    </ligand>
</feature>
<sequence>MGSSTMVKVRNILIGGEKPCICVPVIGVDREQVLREAEEVCRKKPDLIEWRADFFQAIHDQNSVLATAKELRNVTEDIPILFTVRSEREGGQPIPLDGQEVQQLIEAICKSRVVDLVDYELAYGERIAPVRRAADEGGVRLVVSRHYFDGTPSKETLVAEMRQAEQCGADIAKVAVMPKSPQDVLTLLQATEEARRELSIPLITMAMGGLGAITRLAGWLFGSAVTFAVGKQSSAPGQIPIDEVRTVLSILQMYSQ</sequence>